<proteinExistence type="predicted"/>
<evidence type="ECO:0000313" key="2">
    <source>
        <dbReference type="EMBL" id="CAD8153797.1"/>
    </source>
</evidence>
<feature type="coiled-coil region" evidence="1">
    <location>
        <begin position="189"/>
        <end position="299"/>
    </location>
</feature>
<sequence length="489" mass="57603">MNNNQSQFRIQTRSVSAERIMIILQSLDQVVPQLQQKTMRIDNATTFLDIKQVIQSSLETQENIELYFQMDQPYTGNLNELALNKIKQDKIKTIYYKNIRRNSDISPHKIIRKPQEQRAQLNERSPNYKNLVSPNQNRIQFENPERNNNNQRIILNRYKNSQFMRNSQDLGKVQQAEFQKQSQEWVNEKKLLLKQLRMNSLKMQDLEQENTSLSLFNKKLSDELALLKQNFSEFENLQLENNLIKDEIDKAKLCHQQMLMENSQLKEQNSQLLKELHNLNSLQQENQRLIQIINDSREKANQNSQNQIQRPNYFKIISIDDGNSLQDLEQQQNQQQIQNLAQMLKKNIPSNLDSQNNNLINICGHAISSQQLAEIIVKAFFNKRKALCNQCSQPLTSKLCLQDQSLGRNYIEEQNKSDCSKLINFIYQKINSHSQSLAKCKNQNCNFFCIWQHDQQNQQERNFCSICLKQSVINPFLPDQVLQEISQRL</sequence>
<dbReference type="AlphaFoldDB" id="A0A8S1TQH1"/>
<accession>A0A8S1TQH1</accession>
<protein>
    <submittedName>
        <fullName evidence="2">Uncharacterized protein</fullName>
    </submittedName>
</protein>
<dbReference type="EMBL" id="CAJJDP010000028">
    <property type="protein sequence ID" value="CAD8153797.1"/>
    <property type="molecule type" value="Genomic_DNA"/>
</dbReference>
<dbReference type="Proteomes" id="UP000683925">
    <property type="component" value="Unassembled WGS sequence"/>
</dbReference>
<evidence type="ECO:0000313" key="3">
    <source>
        <dbReference type="Proteomes" id="UP000683925"/>
    </source>
</evidence>
<dbReference type="OrthoDB" id="10589219at2759"/>
<organism evidence="2 3">
    <name type="scientific">Paramecium octaurelia</name>
    <dbReference type="NCBI Taxonomy" id="43137"/>
    <lineage>
        <taxon>Eukaryota</taxon>
        <taxon>Sar</taxon>
        <taxon>Alveolata</taxon>
        <taxon>Ciliophora</taxon>
        <taxon>Intramacronucleata</taxon>
        <taxon>Oligohymenophorea</taxon>
        <taxon>Peniculida</taxon>
        <taxon>Parameciidae</taxon>
        <taxon>Paramecium</taxon>
    </lineage>
</organism>
<gene>
    <name evidence="2" type="ORF">POCTA_138.1.T0280205</name>
</gene>
<keyword evidence="3" id="KW-1185">Reference proteome</keyword>
<evidence type="ECO:0000256" key="1">
    <source>
        <dbReference type="SAM" id="Coils"/>
    </source>
</evidence>
<name>A0A8S1TQH1_PAROT</name>
<keyword evidence="1" id="KW-0175">Coiled coil</keyword>
<reference evidence="2" key="1">
    <citation type="submission" date="2021-01" db="EMBL/GenBank/DDBJ databases">
        <authorList>
            <consortium name="Genoscope - CEA"/>
            <person name="William W."/>
        </authorList>
    </citation>
    <scope>NUCLEOTIDE SEQUENCE</scope>
</reference>
<comment type="caution">
    <text evidence="2">The sequence shown here is derived from an EMBL/GenBank/DDBJ whole genome shotgun (WGS) entry which is preliminary data.</text>
</comment>